<name>A0ABU5I820_9BURK</name>
<accession>A0ABU5I820</accession>
<comment type="caution">
    <text evidence="4">The sequence shown here is derived from an EMBL/GenBank/DDBJ whole genome shotgun (WGS) entry which is preliminary data.</text>
</comment>
<sequence length="154" mass="17073">MNAISDCRHGGIAETDALRDTKARAMPPVHESVVLYVEDDPVNALLMQHLLAAHRPRCALHVAEDGRSGVACAERLRPDLVLIDMNLPDISGLEVLQALRQNPRTQSLRCIALSANAMPDIVEHARTAGFNDYWTKPIDIHEFLQDLDGQLARH</sequence>
<dbReference type="InterPro" id="IPR001789">
    <property type="entry name" value="Sig_transdc_resp-reg_receiver"/>
</dbReference>
<feature type="modified residue" description="4-aspartylphosphate" evidence="2">
    <location>
        <position position="84"/>
    </location>
</feature>
<dbReference type="PANTHER" id="PTHR44591:SF3">
    <property type="entry name" value="RESPONSE REGULATORY DOMAIN-CONTAINING PROTEIN"/>
    <property type="match status" value="1"/>
</dbReference>
<dbReference type="Proteomes" id="UP001293718">
    <property type="component" value="Unassembled WGS sequence"/>
</dbReference>
<proteinExistence type="predicted"/>
<gene>
    <name evidence="4" type="ORF">SM757_01540</name>
</gene>
<dbReference type="SMART" id="SM00448">
    <property type="entry name" value="REC"/>
    <property type="match status" value="1"/>
</dbReference>
<evidence type="ECO:0000313" key="5">
    <source>
        <dbReference type="Proteomes" id="UP001293718"/>
    </source>
</evidence>
<dbReference type="EMBL" id="JAXOJX010000001">
    <property type="protein sequence ID" value="MDZ5455247.1"/>
    <property type="molecule type" value="Genomic_DNA"/>
</dbReference>
<feature type="domain" description="Response regulatory" evidence="3">
    <location>
        <begin position="33"/>
        <end position="151"/>
    </location>
</feature>
<keyword evidence="5" id="KW-1185">Reference proteome</keyword>
<dbReference type="SUPFAM" id="SSF52172">
    <property type="entry name" value="CheY-like"/>
    <property type="match status" value="1"/>
</dbReference>
<keyword evidence="1 2" id="KW-0597">Phosphoprotein</keyword>
<dbReference type="Gene3D" id="3.40.50.2300">
    <property type="match status" value="1"/>
</dbReference>
<dbReference type="InterPro" id="IPR011006">
    <property type="entry name" value="CheY-like_superfamily"/>
</dbReference>
<organism evidence="4 5">
    <name type="scientific">Azohydromonas lata</name>
    <dbReference type="NCBI Taxonomy" id="45677"/>
    <lineage>
        <taxon>Bacteria</taxon>
        <taxon>Pseudomonadati</taxon>
        <taxon>Pseudomonadota</taxon>
        <taxon>Betaproteobacteria</taxon>
        <taxon>Burkholderiales</taxon>
        <taxon>Sphaerotilaceae</taxon>
        <taxon>Azohydromonas</taxon>
    </lineage>
</organism>
<geneLocation type="plasmid" evidence="4">
    <name>unnamed</name>
</geneLocation>
<reference evidence="4 5" key="1">
    <citation type="submission" date="2023-11" db="EMBL/GenBank/DDBJ databases">
        <title>Draft genome of Azohydromonas lata strain H1 (DSM1123), a polyhydroxyalkanoate producer.</title>
        <authorList>
            <person name="Traversa D."/>
            <person name="D'Addabbo P."/>
            <person name="Pazzani C."/>
            <person name="Manzari C."/>
            <person name="Chiara M."/>
            <person name="Scrascia M."/>
        </authorList>
    </citation>
    <scope>NUCLEOTIDE SEQUENCE [LARGE SCALE GENOMIC DNA]</scope>
    <source>
        <strain evidence="4 5">H1</strain>
        <plasmid evidence="4">unnamed</plasmid>
    </source>
</reference>
<protein>
    <submittedName>
        <fullName evidence="4">Response regulator</fullName>
    </submittedName>
</protein>
<dbReference type="PROSITE" id="PS50110">
    <property type="entry name" value="RESPONSE_REGULATORY"/>
    <property type="match status" value="1"/>
</dbReference>
<evidence type="ECO:0000256" key="1">
    <source>
        <dbReference type="ARBA" id="ARBA00022553"/>
    </source>
</evidence>
<dbReference type="RefSeq" id="WP_322463942.1">
    <property type="nucleotide sequence ID" value="NZ_JAXOJX010000001.1"/>
</dbReference>
<evidence type="ECO:0000259" key="3">
    <source>
        <dbReference type="PROSITE" id="PS50110"/>
    </source>
</evidence>
<evidence type="ECO:0000313" key="4">
    <source>
        <dbReference type="EMBL" id="MDZ5455247.1"/>
    </source>
</evidence>
<keyword evidence="4" id="KW-0614">Plasmid</keyword>
<dbReference type="Pfam" id="PF00072">
    <property type="entry name" value="Response_reg"/>
    <property type="match status" value="1"/>
</dbReference>
<dbReference type="InterPro" id="IPR050595">
    <property type="entry name" value="Bact_response_regulator"/>
</dbReference>
<evidence type="ECO:0000256" key="2">
    <source>
        <dbReference type="PROSITE-ProRule" id="PRU00169"/>
    </source>
</evidence>
<dbReference type="PANTHER" id="PTHR44591">
    <property type="entry name" value="STRESS RESPONSE REGULATOR PROTEIN 1"/>
    <property type="match status" value="1"/>
</dbReference>